<sequence>MAKQRSSEHCLTYEQGSIILGVTAIVFPPLAVLFRAGCGVHFILNIGLLFLGWIPAILHAWWCLLEYPSTRERRRRRRREKEHYAAESRPYERRRSRSANSRPSSSSKHRSHSSGHQSSAPAYRDSYAGRYVSADPYYRQEMAYSRRR</sequence>
<name>M2LTU1_BAUPA</name>
<dbReference type="PROSITE" id="PS01309">
    <property type="entry name" value="UPF0057"/>
    <property type="match status" value="1"/>
</dbReference>
<comment type="subcellular location">
    <subcellularLocation>
        <location evidence="1">Membrane</location>
    </subcellularLocation>
</comment>
<feature type="region of interest" description="Disordered" evidence="6">
    <location>
        <begin position="72"/>
        <end position="127"/>
    </location>
</feature>
<evidence type="ECO:0000256" key="3">
    <source>
        <dbReference type="ARBA" id="ARBA00022692"/>
    </source>
</evidence>
<gene>
    <name evidence="8" type="ORF">BAUCODRAFT_31964</name>
</gene>
<dbReference type="HOGENOM" id="CLU_1797305_0_0_1"/>
<dbReference type="GO" id="GO:0016020">
    <property type="term" value="C:membrane"/>
    <property type="evidence" value="ECO:0007669"/>
    <property type="project" value="UniProtKB-SubCell"/>
</dbReference>
<evidence type="ECO:0000313" key="9">
    <source>
        <dbReference type="Proteomes" id="UP000011761"/>
    </source>
</evidence>
<reference evidence="8 9" key="1">
    <citation type="journal article" date="2012" name="PLoS Pathog.">
        <title>Diverse lifestyles and strategies of plant pathogenesis encoded in the genomes of eighteen Dothideomycetes fungi.</title>
        <authorList>
            <person name="Ohm R.A."/>
            <person name="Feau N."/>
            <person name="Henrissat B."/>
            <person name="Schoch C.L."/>
            <person name="Horwitz B.A."/>
            <person name="Barry K.W."/>
            <person name="Condon B.J."/>
            <person name="Copeland A.C."/>
            <person name="Dhillon B."/>
            <person name="Glaser F."/>
            <person name="Hesse C.N."/>
            <person name="Kosti I."/>
            <person name="LaButti K."/>
            <person name="Lindquist E.A."/>
            <person name="Lucas S."/>
            <person name="Salamov A.A."/>
            <person name="Bradshaw R.E."/>
            <person name="Ciuffetti L."/>
            <person name="Hamelin R.C."/>
            <person name="Kema G.H.J."/>
            <person name="Lawrence C."/>
            <person name="Scott J.A."/>
            <person name="Spatafora J.W."/>
            <person name="Turgeon B.G."/>
            <person name="de Wit P.J.G.M."/>
            <person name="Zhong S."/>
            <person name="Goodwin S.B."/>
            <person name="Grigoriev I.V."/>
        </authorList>
    </citation>
    <scope>NUCLEOTIDE SEQUENCE [LARGE SCALE GENOMIC DNA]</scope>
    <source>
        <strain evidence="8 9">UAMH 10762</strain>
    </source>
</reference>
<dbReference type="RefSeq" id="XP_007674375.1">
    <property type="nucleotide sequence ID" value="XM_007676185.1"/>
</dbReference>
<evidence type="ECO:0000256" key="7">
    <source>
        <dbReference type="SAM" id="Phobius"/>
    </source>
</evidence>
<dbReference type="PANTHER" id="PTHR21659:SF112">
    <property type="entry name" value="PROTEIN SNA2-RELATED"/>
    <property type="match status" value="1"/>
</dbReference>
<dbReference type="KEGG" id="bcom:BAUCODRAFT_31964"/>
<dbReference type="GeneID" id="19111649"/>
<protein>
    <recommendedName>
        <fullName evidence="10">Stress response RCI peptide</fullName>
    </recommendedName>
</protein>
<feature type="transmembrane region" description="Helical" evidence="7">
    <location>
        <begin position="12"/>
        <end position="36"/>
    </location>
</feature>
<feature type="transmembrane region" description="Helical" evidence="7">
    <location>
        <begin position="42"/>
        <end position="67"/>
    </location>
</feature>
<accession>M2LTU1</accession>
<dbReference type="eggNOG" id="KOG1773">
    <property type="taxonomic scope" value="Eukaryota"/>
</dbReference>
<dbReference type="AlphaFoldDB" id="M2LTU1"/>
<evidence type="ECO:0000256" key="4">
    <source>
        <dbReference type="ARBA" id="ARBA00022989"/>
    </source>
</evidence>
<keyword evidence="5 7" id="KW-0472">Membrane</keyword>
<evidence type="ECO:0000256" key="2">
    <source>
        <dbReference type="ARBA" id="ARBA00009530"/>
    </source>
</evidence>
<dbReference type="Pfam" id="PF01679">
    <property type="entry name" value="Pmp3"/>
    <property type="match status" value="1"/>
</dbReference>
<keyword evidence="9" id="KW-1185">Reference proteome</keyword>
<dbReference type="EMBL" id="KB445553">
    <property type="protein sequence ID" value="EMC97952.1"/>
    <property type="molecule type" value="Genomic_DNA"/>
</dbReference>
<comment type="similarity">
    <text evidence="2">Belongs to the UPF0057 (PMP3) family.</text>
</comment>
<dbReference type="PANTHER" id="PTHR21659">
    <property type="entry name" value="HYDROPHOBIC PROTEIN RCI2 LOW TEMPERATURE AND SALT RESPONSIVE PROTEIN LTI6 -RELATED"/>
    <property type="match status" value="1"/>
</dbReference>
<dbReference type="OrthoDB" id="2802411at2759"/>
<keyword evidence="4 7" id="KW-1133">Transmembrane helix</keyword>
<evidence type="ECO:0000256" key="1">
    <source>
        <dbReference type="ARBA" id="ARBA00004370"/>
    </source>
</evidence>
<evidence type="ECO:0000313" key="8">
    <source>
        <dbReference type="EMBL" id="EMC97952.1"/>
    </source>
</evidence>
<keyword evidence="3 7" id="KW-0812">Transmembrane</keyword>
<dbReference type="InterPro" id="IPR000612">
    <property type="entry name" value="PMP3"/>
</dbReference>
<dbReference type="Proteomes" id="UP000011761">
    <property type="component" value="Unassembled WGS sequence"/>
</dbReference>
<feature type="compositionally biased region" description="Basic and acidic residues" evidence="6">
    <location>
        <begin position="81"/>
        <end position="93"/>
    </location>
</feature>
<evidence type="ECO:0008006" key="10">
    <source>
        <dbReference type="Google" id="ProtNLM"/>
    </source>
</evidence>
<evidence type="ECO:0000256" key="5">
    <source>
        <dbReference type="ARBA" id="ARBA00023136"/>
    </source>
</evidence>
<organism evidence="8 9">
    <name type="scientific">Baudoinia panamericana (strain UAMH 10762)</name>
    <name type="common">Angels' share fungus</name>
    <name type="synonym">Baudoinia compniacensis (strain UAMH 10762)</name>
    <dbReference type="NCBI Taxonomy" id="717646"/>
    <lineage>
        <taxon>Eukaryota</taxon>
        <taxon>Fungi</taxon>
        <taxon>Dikarya</taxon>
        <taxon>Ascomycota</taxon>
        <taxon>Pezizomycotina</taxon>
        <taxon>Dothideomycetes</taxon>
        <taxon>Dothideomycetidae</taxon>
        <taxon>Mycosphaerellales</taxon>
        <taxon>Teratosphaeriaceae</taxon>
        <taxon>Baudoinia</taxon>
    </lineage>
</organism>
<dbReference type="OMA" id="RREKEHY"/>
<evidence type="ECO:0000256" key="6">
    <source>
        <dbReference type="SAM" id="MobiDB-lite"/>
    </source>
</evidence>
<proteinExistence type="inferred from homology"/>